<gene>
    <name evidence="14" type="ORF">HRG_08436</name>
</gene>
<feature type="domain" description="FHA" evidence="12">
    <location>
        <begin position="85"/>
        <end position="136"/>
    </location>
</feature>
<dbReference type="PROSITE" id="PS00107">
    <property type="entry name" value="PROTEIN_KINASE_ATP"/>
    <property type="match status" value="1"/>
</dbReference>
<dbReference type="Proteomes" id="UP000824596">
    <property type="component" value="Unassembled WGS sequence"/>
</dbReference>
<feature type="compositionally biased region" description="Basic and acidic residues" evidence="11">
    <location>
        <begin position="46"/>
        <end position="61"/>
    </location>
</feature>
<evidence type="ECO:0000256" key="6">
    <source>
        <dbReference type="ARBA" id="ARBA00022840"/>
    </source>
</evidence>
<dbReference type="InterPro" id="IPR008271">
    <property type="entry name" value="Ser/Thr_kinase_AS"/>
</dbReference>
<keyword evidence="2" id="KW-0723">Serine/threonine-protein kinase</keyword>
<feature type="active site" description="Proton acceptor" evidence="7">
    <location>
        <position position="347"/>
    </location>
</feature>
<feature type="domain" description="Protein kinase" evidence="13">
    <location>
        <begin position="227"/>
        <end position="450"/>
    </location>
</feature>
<keyword evidence="6 8" id="KW-0067">ATP-binding</keyword>
<feature type="region of interest" description="Disordered" evidence="11">
    <location>
        <begin position="437"/>
        <end position="495"/>
    </location>
</feature>
<feature type="region of interest" description="Disordered" evidence="11">
    <location>
        <begin position="32"/>
        <end position="61"/>
    </location>
</feature>
<keyword evidence="5 14" id="KW-0418">Kinase</keyword>
<evidence type="ECO:0000256" key="1">
    <source>
        <dbReference type="ARBA" id="ARBA00005575"/>
    </source>
</evidence>
<evidence type="ECO:0000256" key="11">
    <source>
        <dbReference type="SAM" id="MobiDB-lite"/>
    </source>
</evidence>
<evidence type="ECO:0000259" key="13">
    <source>
        <dbReference type="PROSITE" id="PS50011"/>
    </source>
</evidence>
<keyword evidence="15" id="KW-1185">Reference proteome</keyword>
<dbReference type="Gene3D" id="2.60.200.20">
    <property type="match status" value="1"/>
</dbReference>
<evidence type="ECO:0000256" key="2">
    <source>
        <dbReference type="ARBA" id="ARBA00022527"/>
    </source>
</evidence>
<dbReference type="GeneID" id="68357565"/>
<proteinExistence type="inferred from homology"/>
<evidence type="ECO:0000313" key="15">
    <source>
        <dbReference type="Proteomes" id="UP000824596"/>
    </source>
</evidence>
<dbReference type="OrthoDB" id="10252171at2759"/>
<dbReference type="PANTHER" id="PTHR24350">
    <property type="entry name" value="SERINE/THREONINE-PROTEIN KINASE IAL-RELATED"/>
    <property type="match status" value="1"/>
</dbReference>
<dbReference type="Pfam" id="PF00498">
    <property type="entry name" value="FHA"/>
    <property type="match status" value="1"/>
</dbReference>
<sequence>MADQDVIARLYASDRSYKYASKAILINKSRYAAPQLGSPSPTEASQSRETRGSTEPLDEPRGLEHLYEPCLELRFSHGPQTDAGFVFGSDPNSDIVLPNINGISFHHCALTFDAQNRPVMQDLDSLNGTAVSYDNEAGDQVRSDFTWIIGGHQIPQKKAITASLNSFLGFRIVVSKLDLASQSYIENVESFRRGSASPEKLLHRLDLTSRPRTEPASGARTPGTGPVILKRLLGEGSFGIVSHAWDVSTGAEYALKMPSKKAIRERRVDLEAWRNEAAIMGKISHGNIVRLLGHESDVHPPHLMLEYVPLGSLSDQDDISAQECTDILRQCLSALAYLHGRSIVHRDIKPDNILVKSRNAGGIQVKLADFGLGRESPDPTTIVGTMFYLAPEAVQKKSYTPAVDVWSLGVVASQSVEERATELKQLLATMVVMDPESRGSAEEHLEHEDDQSDVKAGPTEVNTARNLLRSEAPPPESSGPSRKKQKQSLGGEASSFHESWLYDPLHAFGGGSSLAAELGGSSGRQGD</sequence>
<dbReference type="GO" id="GO:0004674">
    <property type="term" value="F:protein serine/threonine kinase activity"/>
    <property type="evidence" value="ECO:0007669"/>
    <property type="project" value="UniProtKB-KW"/>
</dbReference>
<dbReference type="InterPro" id="IPR000253">
    <property type="entry name" value="FHA_dom"/>
</dbReference>
<dbReference type="AlphaFoldDB" id="A0A9P8MU59"/>
<dbReference type="InterPro" id="IPR017441">
    <property type="entry name" value="Protein_kinase_ATP_BS"/>
</dbReference>
<comment type="caution">
    <text evidence="14">The sequence shown here is derived from an EMBL/GenBank/DDBJ whole genome shotgun (WGS) entry which is preliminary data.</text>
</comment>
<evidence type="ECO:0000256" key="5">
    <source>
        <dbReference type="ARBA" id="ARBA00022777"/>
    </source>
</evidence>
<evidence type="ECO:0000256" key="9">
    <source>
        <dbReference type="PIRSR" id="PIRSR630616-3"/>
    </source>
</evidence>
<keyword evidence="4 8" id="KW-0547">Nucleotide-binding</keyword>
<dbReference type="InterPro" id="IPR011009">
    <property type="entry name" value="Kinase-like_dom_sf"/>
</dbReference>
<comment type="similarity">
    <text evidence="1">Belongs to the protein kinase superfamily. CAMK Ser/Thr protein kinase family. CHEK2 subfamily.</text>
</comment>
<dbReference type="InterPro" id="IPR008984">
    <property type="entry name" value="SMAD_FHA_dom_sf"/>
</dbReference>
<dbReference type="InterPro" id="IPR000719">
    <property type="entry name" value="Prot_kinase_dom"/>
</dbReference>
<dbReference type="EMBL" id="JAIZPD010000010">
    <property type="protein sequence ID" value="KAH0960281.1"/>
    <property type="molecule type" value="Genomic_DNA"/>
</dbReference>
<evidence type="ECO:0000259" key="12">
    <source>
        <dbReference type="PROSITE" id="PS50006"/>
    </source>
</evidence>
<evidence type="ECO:0000256" key="3">
    <source>
        <dbReference type="ARBA" id="ARBA00022679"/>
    </source>
</evidence>
<organism evidence="14 15">
    <name type="scientific">Hirsutella rhossiliensis</name>
    <dbReference type="NCBI Taxonomy" id="111463"/>
    <lineage>
        <taxon>Eukaryota</taxon>
        <taxon>Fungi</taxon>
        <taxon>Dikarya</taxon>
        <taxon>Ascomycota</taxon>
        <taxon>Pezizomycotina</taxon>
        <taxon>Sordariomycetes</taxon>
        <taxon>Hypocreomycetidae</taxon>
        <taxon>Hypocreales</taxon>
        <taxon>Ophiocordycipitaceae</taxon>
        <taxon>Hirsutella</taxon>
    </lineage>
</organism>
<keyword evidence="3" id="KW-0808">Transferase</keyword>
<dbReference type="SUPFAM" id="SSF49879">
    <property type="entry name" value="SMAD/FHA domain"/>
    <property type="match status" value="1"/>
</dbReference>
<protein>
    <submittedName>
        <fullName evidence="14">Kinase</fullName>
    </submittedName>
</protein>
<dbReference type="SMART" id="SM00220">
    <property type="entry name" value="S_TKc"/>
    <property type="match status" value="1"/>
</dbReference>
<dbReference type="PROSITE" id="PS00108">
    <property type="entry name" value="PROTEIN_KINASE_ST"/>
    <property type="match status" value="1"/>
</dbReference>
<feature type="binding site" evidence="8">
    <location>
        <position position="369"/>
    </location>
    <ligand>
        <name>ATP</name>
        <dbReference type="ChEBI" id="CHEBI:30616"/>
    </ligand>
</feature>
<dbReference type="Pfam" id="PF00069">
    <property type="entry name" value="Pkinase"/>
    <property type="match status" value="1"/>
</dbReference>
<evidence type="ECO:0000256" key="4">
    <source>
        <dbReference type="ARBA" id="ARBA00022741"/>
    </source>
</evidence>
<name>A0A9P8MU59_9HYPO</name>
<dbReference type="PROSITE" id="PS50011">
    <property type="entry name" value="PROTEIN_KINASE_DOM"/>
    <property type="match status" value="1"/>
</dbReference>
<evidence type="ECO:0000256" key="7">
    <source>
        <dbReference type="PIRSR" id="PIRSR630616-1"/>
    </source>
</evidence>
<dbReference type="CDD" id="cd00060">
    <property type="entry name" value="FHA"/>
    <property type="match status" value="1"/>
</dbReference>
<feature type="cross-link" description="Glycyl lysine isopeptide (Lys-Gly) (interchain with G-Cter in SUMO2)" evidence="9">
    <location>
        <position position="349"/>
    </location>
</feature>
<dbReference type="GO" id="GO:0005524">
    <property type="term" value="F:ATP binding"/>
    <property type="evidence" value="ECO:0007669"/>
    <property type="project" value="UniProtKB-UniRule"/>
</dbReference>
<dbReference type="InterPro" id="IPR030616">
    <property type="entry name" value="Aur-like"/>
</dbReference>
<evidence type="ECO:0000256" key="8">
    <source>
        <dbReference type="PIRSR" id="PIRSR630616-2"/>
    </source>
</evidence>
<evidence type="ECO:0000256" key="10">
    <source>
        <dbReference type="PROSITE-ProRule" id="PRU10141"/>
    </source>
</evidence>
<accession>A0A9P8MU59</accession>
<feature type="compositionally biased region" description="Basic and acidic residues" evidence="11">
    <location>
        <begin position="437"/>
        <end position="447"/>
    </location>
</feature>
<feature type="binding site" evidence="8 10">
    <location>
        <position position="256"/>
    </location>
    <ligand>
        <name>ATP</name>
        <dbReference type="ChEBI" id="CHEBI:30616"/>
    </ligand>
</feature>
<dbReference type="PROSITE" id="PS50006">
    <property type="entry name" value="FHA_DOMAIN"/>
    <property type="match status" value="1"/>
</dbReference>
<evidence type="ECO:0000313" key="14">
    <source>
        <dbReference type="EMBL" id="KAH0960281.1"/>
    </source>
</evidence>
<reference evidence="14" key="1">
    <citation type="submission" date="2021-09" db="EMBL/GenBank/DDBJ databases">
        <title>A high-quality genome of the endoparasitic fungus Hirsutella rhossiliensis with a comparison of Hirsutella genomes reveals transposable elements contributing to genome size variation.</title>
        <authorList>
            <person name="Lin R."/>
            <person name="Jiao Y."/>
            <person name="Sun X."/>
            <person name="Ling J."/>
            <person name="Xie B."/>
            <person name="Cheng X."/>
        </authorList>
    </citation>
    <scope>NUCLEOTIDE SEQUENCE</scope>
    <source>
        <strain evidence="14">HR02</strain>
    </source>
</reference>
<dbReference type="Gene3D" id="1.10.510.10">
    <property type="entry name" value="Transferase(Phosphotransferase) domain 1"/>
    <property type="match status" value="1"/>
</dbReference>
<dbReference type="RefSeq" id="XP_044717794.1">
    <property type="nucleotide sequence ID" value="XM_044866907.1"/>
</dbReference>
<dbReference type="SUPFAM" id="SSF56112">
    <property type="entry name" value="Protein kinase-like (PK-like)"/>
    <property type="match status" value="1"/>
</dbReference>